<dbReference type="InterPro" id="IPR001162">
    <property type="entry name" value="UvrC_RNase_H_dom"/>
</dbReference>
<dbReference type="Gene3D" id="1.10.150.20">
    <property type="entry name" value="5' to 3' exonuclease, C-terminal subdomain"/>
    <property type="match status" value="1"/>
</dbReference>
<keyword evidence="6 7" id="KW-0742">SOS response</keyword>
<dbReference type="GO" id="GO:0005737">
    <property type="term" value="C:cytoplasm"/>
    <property type="evidence" value="ECO:0007669"/>
    <property type="project" value="UniProtKB-SubCell"/>
</dbReference>
<dbReference type="PROSITE" id="PS50164">
    <property type="entry name" value="GIY_YIG"/>
    <property type="match status" value="1"/>
</dbReference>
<evidence type="ECO:0000256" key="7">
    <source>
        <dbReference type="HAMAP-Rule" id="MF_00203"/>
    </source>
</evidence>
<dbReference type="Gene3D" id="3.30.420.340">
    <property type="entry name" value="UvrC, RNAse H endonuclease domain"/>
    <property type="match status" value="1"/>
</dbReference>
<reference evidence="11" key="1">
    <citation type="submission" date="2020-10" db="EMBL/GenBank/DDBJ databases">
        <authorList>
            <person name="Gilroy R."/>
        </authorList>
    </citation>
    <scope>NUCLEOTIDE SEQUENCE</scope>
    <source>
        <strain evidence="11">ChiHjej10B9-9673</strain>
    </source>
</reference>
<dbReference type="Pfam" id="PF14520">
    <property type="entry name" value="HHH_5"/>
    <property type="match status" value="1"/>
</dbReference>
<dbReference type="Proteomes" id="UP000824001">
    <property type="component" value="Unassembled WGS sequence"/>
</dbReference>
<dbReference type="InterPro" id="IPR047296">
    <property type="entry name" value="GIY-YIG_UvrC_Cho"/>
</dbReference>
<evidence type="ECO:0000256" key="1">
    <source>
        <dbReference type="ARBA" id="ARBA00022490"/>
    </source>
</evidence>
<keyword evidence="1 7" id="KW-0963">Cytoplasm</keyword>
<dbReference type="InterPro" id="IPR010994">
    <property type="entry name" value="RuvA_2-like"/>
</dbReference>
<feature type="domain" description="UvrC family homology region profile" evidence="10">
    <location>
        <begin position="266"/>
        <end position="483"/>
    </location>
</feature>
<dbReference type="InterPro" id="IPR050066">
    <property type="entry name" value="UvrABC_protein_C"/>
</dbReference>
<dbReference type="GO" id="GO:0009432">
    <property type="term" value="P:SOS response"/>
    <property type="evidence" value="ECO:0007669"/>
    <property type="project" value="UniProtKB-UniRule"/>
</dbReference>
<gene>
    <name evidence="7 11" type="primary">uvrC</name>
    <name evidence="11" type="ORF">IAC18_04940</name>
</gene>
<evidence type="ECO:0000256" key="6">
    <source>
        <dbReference type="ARBA" id="ARBA00023236"/>
    </source>
</evidence>
<dbReference type="PANTHER" id="PTHR30562:SF1">
    <property type="entry name" value="UVRABC SYSTEM PROTEIN C"/>
    <property type="match status" value="1"/>
</dbReference>
<evidence type="ECO:0000259" key="8">
    <source>
        <dbReference type="PROSITE" id="PS50151"/>
    </source>
</evidence>
<evidence type="ECO:0000256" key="2">
    <source>
        <dbReference type="ARBA" id="ARBA00022763"/>
    </source>
</evidence>
<dbReference type="PANTHER" id="PTHR30562">
    <property type="entry name" value="UVRC/OXIDOREDUCTASE"/>
    <property type="match status" value="1"/>
</dbReference>
<comment type="function">
    <text evidence="7">The UvrABC repair system catalyzes the recognition and processing of DNA lesions. UvrC both incises the 5' and 3' sides of the lesion. The N-terminal half is responsible for the 3' incision and the C-terminal half is responsible for the 5' incision.</text>
</comment>
<protein>
    <recommendedName>
        <fullName evidence="7">UvrABC system protein C</fullName>
        <shortName evidence="7">Protein UvrC</shortName>
    </recommendedName>
    <alternativeName>
        <fullName evidence="7">Excinuclease ABC subunit C</fullName>
    </alternativeName>
</protein>
<dbReference type="InterPro" id="IPR036876">
    <property type="entry name" value="UVR_dom_sf"/>
</dbReference>
<evidence type="ECO:0000256" key="5">
    <source>
        <dbReference type="ARBA" id="ARBA00023204"/>
    </source>
</evidence>
<keyword evidence="3 7" id="KW-0228">DNA excision</keyword>
<dbReference type="SUPFAM" id="SSF47781">
    <property type="entry name" value="RuvA domain 2-like"/>
    <property type="match status" value="1"/>
</dbReference>
<dbReference type="AlphaFoldDB" id="A0A9D1JV36"/>
<evidence type="ECO:0000313" key="12">
    <source>
        <dbReference type="Proteomes" id="UP000824001"/>
    </source>
</evidence>
<dbReference type="FunFam" id="3.40.1440.10:FF:000001">
    <property type="entry name" value="UvrABC system protein C"/>
    <property type="match status" value="1"/>
</dbReference>
<dbReference type="NCBIfam" id="TIGR00194">
    <property type="entry name" value="uvrC"/>
    <property type="match status" value="1"/>
</dbReference>
<evidence type="ECO:0000313" key="11">
    <source>
        <dbReference type="EMBL" id="HIS66891.1"/>
    </source>
</evidence>
<dbReference type="InterPro" id="IPR038476">
    <property type="entry name" value="UvrC_RNase_H_dom_sf"/>
</dbReference>
<sequence length="610" mass="68302">MKTDELRDKANRLPLLPGVYIMKDARGEVIYVGKAKALKNRVTSYFRGEHLPKVAAMAAKVDDFDVIVVRSEFEALVLENSLIKRYKPHYNILLKDDKGYPFIKLDVRSEYPRFALANRTAKDGAKYFGPFGGRSQTRDIIDTVCKALRLPTCSRRFPRDIDKARPCLNYHMGSCAGWCRSGGPSAEEYREAVSQAELVLSGRTKELTDSLTGRMEAAAEELKFELAAELRDRVRAVEGLANRQRVIAAVYADTDAVGFCRGARSCFTVLHYVNGDLADKDFELMEEPLESDAEAVSALVRQYYAARGAWPRFILVPECMDSEDLEALAELFSKDAGRRVRVEIPQRGDRRRLLDTAAANAREESERAATAAQKQLKTLEWLQRTLELPSPPERIEAFDISNLGSEGIVAAMTVFVRGRPLKRDYRKFRIRGLEAPDDYESMRQAVERRFKRAQDGDEKFTALPDLLLIDGGAAHAAAAEGVLRELGLALPVFGMVKDERHRTRALETPEGREIGISGNPAVFALIGTIQEETHRCAIEYQRSLRSAKLRSGLDDIPGIGEKRRSELLKAFGTVKAVKAADYEQLCAVVPRNAARAVFEHFHGETREGEK</sequence>
<dbReference type="InterPro" id="IPR004791">
    <property type="entry name" value="UvrC"/>
</dbReference>
<evidence type="ECO:0000259" key="10">
    <source>
        <dbReference type="PROSITE" id="PS50165"/>
    </source>
</evidence>
<comment type="subcellular location">
    <subcellularLocation>
        <location evidence="7">Cytoplasm</location>
    </subcellularLocation>
</comment>
<comment type="subunit">
    <text evidence="7">Interacts with UvrB in an incision complex.</text>
</comment>
<dbReference type="Gene3D" id="4.10.860.10">
    <property type="entry name" value="UVR domain"/>
    <property type="match status" value="1"/>
</dbReference>
<comment type="similarity">
    <text evidence="7">Belongs to the UvrC family.</text>
</comment>
<dbReference type="InterPro" id="IPR000305">
    <property type="entry name" value="GIY-YIG_endonuc"/>
</dbReference>
<organism evidence="11 12">
    <name type="scientific">Candidatus Scatomorpha merdipullorum</name>
    <dbReference type="NCBI Taxonomy" id="2840927"/>
    <lineage>
        <taxon>Bacteria</taxon>
        <taxon>Bacillati</taxon>
        <taxon>Bacillota</taxon>
        <taxon>Clostridia</taxon>
        <taxon>Eubacteriales</taxon>
        <taxon>Candidatus Scatomorpha</taxon>
    </lineage>
</organism>
<proteinExistence type="inferred from homology"/>
<comment type="caution">
    <text evidence="11">The sequence shown here is derived from an EMBL/GenBank/DDBJ whole genome shotgun (WGS) entry which is preliminary data.</text>
</comment>
<accession>A0A9D1JV36</accession>
<dbReference type="Pfam" id="PF08459">
    <property type="entry name" value="UvrC_RNaseH_dom"/>
    <property type="match status" value="1"/>
</dbReference>
<dbReference type="GO" id="GO:0003677">
    <property type="term" value="F:DNA binding"/>
    <property type="evidence" value="ECO:0007669"/>
    <property type="project" value="UniProtKB-UniRule"/>
</dbReference>
<dbReference type="EMBL" id="DVJK01000136">
    <property type="protein sequence ID" value="HIS66891.1"/>
    <property type="molecule type" value="Genomic_DNA"/>
</dbReference>
<name>A0A9D1JV36_9FIRM</name>
<feature type="domain" description="GIY-YIG" evidence="9">
    <location>
        <begin position="15"/>
        <end position="92"/>
    </location>
</feature>
<dbReference type="GO" id="GO:0009380">
    <property type="term" value="C:excinuclease repair complex"/>
    <property type="evidence" value="ECO:0007669"/>
    <property type="project" value="InterPro"/>
</dbReference>
<dbReference type="Gene3D" id="3.40.1440.10">
    <property type="entry name" value="GIY-YIG endonuclease"/>
    <property type="match status" value="1"/>
</dbReference>
<dbReference type="SUPFAM" id="SSF82771">
    <property type="entry name" value="GIY-YIG endonuclease"/>
    <property type="match status" value="1"/>
</dbReference>
<evidence type="ECO:0000259" key="9">
    <source>
        <dbReference type="PROSITE" id="PS50164"/>
    </source>
</evidence>
<evidence type="ECO:0000256" key="4">
    <source>
        <dbReference type="ARBA" id="ARBA00022881"/>
    </source>
</evidence>
<keyword evidence="5 7" id="KW-0234">DNA repair</keyword>
<dbReference type="SMART" id="SM00465">
    <property type="entry name" value="GIYc"/>
    <property type="match status" value="1"/>
</dbReference>
<dbReference type="InterPro" id="IPR035901">
    <property type="entry name" value="GIY-YIG_endonuc_sf"/>
</dbReference>
<dbReference type="InterPro" id="IPR001943">
    <property type="entry name" value="UVR_dom"/>
</dbReference>
<keyword evidence="2 7" id="KW-0227">DNA damage</keyword>
<feature type="domain" description="UVR" evidence="8">
    <location>
        <begin position="205"/>
        <end position="240"/>
    </location>
</feature>
<dbReference type="Pfam" id="PF22920">
    <property type="entry name" value="UvrC_RNaseH"/>
    <property type="match status" value="1"/>
</dbReference>
<dbReference type="GO" id="GO:0006289">
    <property type="term" value="P:nucleotide-excision repair"/>
    <property type="evidence" value="ECO:0007669"/>
    <property type="project" value="UniProtKB-UniRule"/>
</dbReference>
<dbReference type="Pfam" id="PF02151">
    <property type="entry name" value="UVR"/>
    <property type="match status" value="1"/>
</dbReference>
<keyword evidence="4 7" id="KW-0267">Excision nuclease</keyword>
<reference evidence="11" key="2">
    <citation type="journal article" date="2021" name="PeerJ">
        <title>Extensive microbial diversity within the chicken gut microbiome revealed by metagenomics and culture.</title>
        <authorList>
            <person name="Gilroy R."/>
            <person name="Ravi A."/>
            <person name="Getino M."/>
            <person name="Pursley I."/>
            <person name="Horton D.L."/>
            <person name="Alikhan N.F."/>
            <person name="Baker D."/>
            <person name="Gharbi K."/>
            <person name="Hall N."/>
            <person name="Watson M."/>
            <person name="Adriaenssens E.M."/>
            <person name="Foster-Nyarko E."/>
            <person name="Jarju S."/>
            <person name="Secka A."/>
            <person name="Antonio M."/>
            <person name="Oren A."/>
            <person name="Chaudhuri R.R."/>
            <person name="La Ragione R."/>
            <person name="Hildebrand F."/>
            <person name="Pallen M.J."/>
        </authorList>
    </citation>
    <scope>NUCLEOTIDE SEQUENCE</scope>
    <source>
        <strain evidence="11">ChiHjej10B9-9673</strain>
    </source>
</reference>
<dbReference type="GO" id="GO:0009381">
    <property type="term" value="F:excinuclease ABC activity"/>
    <property type="evidence" value="ECO:0007669"/>
    <property type="project" value="UniProtKB-UniRule"/>
</dbReference>
<dbReference type="CDD" id="cd10434">
    <property type="entry name" value="GIY-YIG_UvrC_Cho"/>
    <property type="match status" value="1"/>
</dbReference>
<dbReference type="Pfam" id="PF01541">
    <property type="entry name" value="GIY-YIG"/>
    <property type="match status" value="1"/>
</dbReference>
<dbReference type="PROSITE" id="PS50165">
    <property type="entry name" value="UVRC"/>
    <property type="match status" value="1"/>
</dbReference>
<evidence type="ECO:0000256" key="3">
    <source>
        <dbReference type="ARBA" id="ARBA00022769"/>
    </source>
</evidence>
<dbReference type="SUPFAM" id="SSF46600">
    <property type="entry name" value="C-terminal UvrC-binding domain of UvrB"/>
    <property type="match status" value="1"/>
</dbReference>
<dbReference type="HAMAP" id="MF_00203">
    <property type="entry name" value="UvrC"/>
    <property type="match status" value="1"/>
</dbReference>
<dbReference type="PROSITE" id="PS50151">
    <property type="entry name" value="UVR"/>
    <property type="match status" value="1"/>
</dbReference>